<dbReference type="FunFam" id="3.40.50.720:FF:000039">
    <property type="entry name" value="Alcohol dehydrogenase AdhP"/>
    <property type="match status" value="1"/>
</dbReference>
<proteinExistence type="inferred from homology"/>
<dbReference type="Gene3D" id="3.90.180.10">
    <property type="entry name" value="Medium-chain alcohol dehydrogenases, catalytic domain"/>
    <property type="match status" value="1"/>
</dbReference>
<dbReference type="Proteomes" id="UP000042958">
    <property type="component" value="Unassembled WGS sequence"/>
</dbReference>
<dbReference type="PANTHER" id="PTHR42940:SF8">
    <property type="entry name" value="VACUOLAR PROTEIN SORTING-ASSOCIATED PROTEIN 11"/>
    <property type="match status" value="1"/>
</dbReference>
<dbReference type="SUPFAM" id="SSF51735">
    <property type="entry name" value="NAD(P)-binding Rossmann-fold domains"/>
    <property type="match status" value="1"/>
</dbReference>
<reference evidence="9" key="1">
    <citation type="journal article" date="2015" name="Genome Announc.">
        <title>Draft genome sequence of the fungus Penicillium brasilianum MG11.</title>
        <authorList>
            <person name="Horn F."/>
            <person name="Linde J."/>
            <person name="Mattern D.J."/>
            <person name="Walther G."/>
            <person name="Guthke R."/>
            <person name="Brakhage A.A."/>
            <person name="Valiante V."/>
        </authorList>
    </citation>
    <scope>NUCLEOTIDE SEQUENCE [LARGE SCALE GENOMIC DNA]</scope>
    <source>
        <strain evidence="9">MG11</strain>
    </source>
</reference>
<sequence>MAHVRGYAPIKVLPGSMRACQIIEYNRPHQIRRIPTPDTLKPHDILLKVAVSALCHSDLEYQNGTLDCTLPVTASHEGTGVVIAKGDAVTWFIIGDRIMAGQTFDRCGECDDCKGPENYQHYCEHQGPMMSTERNGAFQEYLVVDARQACRIPDKMSFLTAAPLACAGITIWRALLQTELKPGQWLAIIGSGGGLGHLGVQFAKAQGLNVIGTDARDDGISLSREVGADLVLDARLGKEEVVREVFKATGGRGVDATITVSDAKAATATACAITRRHGIMVYVPVGHEVCIPYQDIIFRDIRVKGSFLCSPKEAEEMLDVVVKHNIKVSSSVFHGIEEIPKVVDMLRQGKYQGKGVIVIDEDAVKREQGQL</sequence>
<name>A0A0F7V8Y5_PENBI</name>
<keyword evidence="6" id="KW-0520">NAD</keyword>
<dbReference type="AlphaFoldDB" id="A0A0F7V8Y5"/>
<evidence type="ECO:0000256" key="3">
    <source>
        <dbReference type="ARBA" id="ARBA00022723"/>
    </source>
</evidence>
<dbReference type="InterPro" id="IPR013154">
    <property type="entry name" value="ADH-like_N"/>
</dbReference>
<accession>A0A0F7V8Y5</accession>
<evidence type="ECO:0000259" key="7">
    <source>
        <dbReference type="SMART" id="SM00829"/>
    </source>
</evidence>
<keyword evidence="5" id="KW-0560">Oxidoreductase</keyword>
<dbReference type="GO" id="GO:0046872">
    <property type="term" value="F:metal ion binding"/>
    <property type="evidence" value="ECO:0007669"/>
    <property type="project" value="UniProtKB-KW"/>
</dbReference>
<dbReference type="EMBL" id="CDHK01000003">
    <property type="protein sequence ID" value="CEO58264.1"/>
    <property type="molecule type" value="Genomic_DNA"/>
</dbReference>
<evidence type="ECO:0000313" key="8">
    <source>
        <dbReference type="EMBL" id="CEO58264.1"/>
    </source>
</evidence>
<keyword evidence="4" id="KW-0862">Zinc</keyword>
<dbReference type="OrthoDB" id="256333at2759"/>
<dbReference type="GO" id="GO:0005737">
    <property type="term" value="C:cytoplasm"/>
    <property type="evidence" value="ECO:0007669"/>
    <property type="project" value="TreeGrafter"/>
</dbReference>
<dbReference type="SUPFAM" id="SSF50129">
    <property type="entry name" value="GroES-like"/>
    <property type="match status" value="1"/>
</dbReference>
<keyword evidence="3" id="KW-0479">Metal-binding</keyword>
<evidence type="ECO:0000256" key="1">
    <source>
        <dbReference type="ARBA" id="ARBA00001947"/>
    </source>
</evidence>
<comment type="similarity">
    <text evidence="2">Belongs to the zinc-containing alcohol dehydrogenase family.</text>
</comment>
<evidence type="ECO:0000256" key="6">
    <source>
        <dbReference type="ARBA" id="ARBA00023027"/>
    </source>
</evidence>
<dbReference type="SMART" id="SM00829">
    <property type="entry name" value="PKS_ER"/>
    <property type="match status" value="1"/>
</dbReference>
<dbReference type="STRING" id="104259.A0A0F7V8Y5"/>
<feature type="domain" description="Enoyl reductase (ER)" evidence="7">
    <location>
        <begin position="26"/>
        <end position="357"/>
    </location>
</feature>
<dbReference type="GO" id="GO:0004022">
    <property type="term" value="F:alcohol dehydrogenase (NAD+) activity"/>
    <property type="evidence" value="ECO:0007669"/>
    <property type="project" value="TreeGrafter"/>
</dbReference>
<gene>
    <name evidence="8" type="ORF">PMG11_02995</name>
</gene>
<evidence type="ECO:0000256" key="5">
    <source>
        <dbReference type="ARBA" id="ARBA00023002"/>
    </source>
</evidence>
<organism evidence="8 9">
    <name type="scientific">Penicillium brasilianum</name>
    <dbReference type="NCBI Taxonomy" id="104259"/>
    <lineage>
        <taxon>Eukaryota</taxon>
        <taxon>Fungi</taxon>
        <taxon>Dikarya</taxon>
        <taxon>Ascomycota</taxon>
        <taxon>Pezizomycotina</taxon>
        <taxon>Eurotiomycetes</taxon>
        <taxon>Eurotiomycetidae</taxon>
        <taxon>Eurotiales</taxon>
        <taxon>Aspergillaceae</taxon>
        <taxon>Penicillium</taxon>
    </lineage>
</organism>
<evidence type="ECO:0000256" key="2">
    <source>
        <dbReference type="ARBA" id="ARBA00008072"/>
    </source>
</evidence>
<protein>
    <recommendedName>
        <fullName evidence="7">Enoyl reductase (ER) domain-containing protein</fullName>
    </recommendedName>
</protein>
<evidence type="ECO:0000256" key="4">
    <source>
        <dbReference type="ARBA" id="ARBA00022833"/>
    </source>
</evidence>
<dbReference type="InterPro" id="IPR020843">
    <property type="entry name" value="ER"/>
</dbReference>
<dbReference type="Pfam" id="PF08240">
    <property type="entry name" value="ADH_N"/>
    <property type="match status" value="1"/>
</dbReference>
<dbReference type="Pfam" id="PF00107">
    <property type="entry name" value="ADH_zinc_N"/>
    <property type="match status" value="1"/>
</dbReference>
<dbReference type="InterPro" id="IPR036291">
    <property type="entry name" value="NAD(P)-bd_dom_sf"/>
</dbReference>
<dbReference type="InterPro" id="IPR013149">
    <property type="entry name" value="ADH-like_C"/>
</dbReference>
<dbReference type="PANTHER" id="PTHR42940">
    <property type="entry name" value="ALCOHOL DEHYDROGENASE 1-RELATED"/>
    <property type="match status" value="1"/>
</dbReference>
<evidence type="ECO:0000313" key="9">
    <source>
        <dbReference type="Proteomes" id="UP000042958"/>
    </source>
</evidence>
<dbReference type="Gene3D" id="3.40.50.720">
    <property type="entry name" value="NAD(P)-binding Rossmann-like Domain"/>
    <property type="match status" value="1"/>
</dbReference>
<dbReference type="InterPro" id="IPR011032">
    <property type="entry name" value="GroES-like_sf"/>
</dbReference>
<comment type="cofactor">
    <cofactor evidence="1">
        <name>Zn(2+)</name>
        <dbReference type="ChEBI" id="CHEBI:29105"/>
    </cofactor>
</comment>
<keyword evidence="9" id="KW-1185">Reference proteome</keyword>